<gene>
    <name evidence="3" type="ORF">GOMPHAMPRED_004525</name>
</gene>
<protein>
    <recommendedName>
        <fullName evidence="2">Beta-lactamase-related domain-containing protein</fullName>
    </recommendedName>
</protein>
<dbReference type="PANTHER" id="PTHR46825">
    <property type="entry name" value="D-ALANYL-D-ALANINE-CARBOXYPEPTIDASE/ENDOPEPTIDASE AMPH"/>
    <property type="match status" value="1"/>
</dbReference>
<evidence type="ECO:0000259" key="2">
    <source>
        <dbReference type="Pfam" id="PF00144"/>
    </source>
</evidence>
<accession>A0A8H3IQL9</accession>
<evidence type="ECO:0000256" key="1">
    <source>
        <dbReference type="ARBA" id="ARBA00038215"/>
    </source>
</evidence>
<dbReference type="PANTHER" id="PTHR46825:SF14">
    <property type="entry name" value="BETA-LACTAMASE-RELATED DOMAIN-CONTAINING PROTEIN"/>
    <property type="match status" value="1"/>
</dbReference>
<dbReference type="Pfam" id="PF00144">
    <property type="entry name" value="Beta-lactamase"/>
    <property type="match status" value="1"/>
</dbReference>
<evidence type="ECO:0000313" key="3">
    <source>
        <dbReference type="EMBL" id="CAF9927848.1"/>
    </source>
</evidence>
<reference evidence="3" key="1">
    <citation type="submission" date="2021-03" db="EMBL/GenBank/DDBJ databases">
        <authorList>
            <person name="Tagirdzhanova G."/>
        </authorList>
    </citation>
    <scope>NUCLEOTIDE SEQUENCE</scope>
</reference>
<organism evidence="3 4">
    <name type="scientific">Gomphillus americanus</name>
    <dbReference type="NCBI Taxonomy" id="1940652"/>
    <lineage>
        <taxon>Eukaryota</taxon>
        <taxon>Fungi</taxon>
        <taxon>Dikarya</taxon>
        <taxon>Ascomycota</taxon>
        <taxon>Pezizomycotina</taxon>
        <taxon>Lecanoromycetes</taxon>
        <taxon>OSLEUM clade</taxon>
        <taxon>Ostropomycetidae</taxon>
        <taxon>Ostropales</taxon>
        <taxon>Graphidaceae</taxon>
        <taxon>Gomphilloideae</taxon>
        <taxon>Gomphillus</taxon>
    </lineage>
</organism>
<dbReference type="AlphaFoldDB" id="A0A8H3IQL9"/>
<evidence type="ECO:0000313" key="4">
    <source>
        <dbReference type="Proteomes" id="UP000664169"/>
    </source>
</evidence>
<dbReference type="OrthoDB" id="5946976at2759"/>
<dbReference type="SUPFAM" id="SSF56601">
    <property type="entry name" value="beta-lactamase/transpeptidase-like"/>
    <property type="match status" value="1"/>
</dbReference>
<feature type="domain" description="Beta-lactamase-related" evidence="2">
    <location>
        <begin position="23"/>
        <end position="241"/>
    </location>
</feature>
<keyword evidence="4" id="KW-1185">Reference proteome</keyword>
<dbReference type="Gene3D" id="3.40.710.10">
    <property type="entry name" value="DD-peptidase/beta-lactamase superfamily"/>
    <property type="match status" value="1"/>
</dbReference>
<proteinExistence type="inferred from homology"/>
<name>A0A8H3IQL9_9LECA</name>
<dbReference type="Proteomes" id="UP000664169">
    <property type="component" value="Unassembled WGS sequence"/>
</dbReference>
<comment type="similarity">
    <text evidence="1">Belongs to the peptidase S12 family.</text>
</comment>
<dbReference type="InterPro" id="IPR012338">
    <property type="entry name" value="Beta-lactam/transpept-like"/>
</dbReference>
<dbReference type="InterPro" id="IPR001466">
    <property type="entry name" value="Beta-lactam-related"/>
</dbReference>
<dbReference type="InterPro" id="IPR050491">
    <property type="entry name" value="AmpC-like"/>
</dbReference>
<dbReference type="EMBL" id="CAJPDQ010000028">
    <property type="protein sequence ID" value="CAF9927848.1"/>
    <property type="molecule type" value="Genomic_DNA"/>
</dbReference>
<comment type="caution">
    <text evidence="3">The sequence shown here is derived from an EMBL/GenBank/DDBJ whole genome shotgun (WGS) entry which is preliminary data.</text>
</comment>
<sequence>MSLLSEQLHALAPTIKRICNISGTPGVSIGVAQKGQTIFKANFGSRDLEAQTAPDENTIFHIASMTKSFAAWAIASLVSEGKLKWDTLIVEILPAFKLKENTLTNKVDIVDLLAHRVGIAGGNAFWSQGENRNHIPKQEAVPIVGNLPQVMDFRDSFLYHNVGYSIITEIIEHLSGQSFGTFITITEPQHNNRSRAYVPMNNGTFVKIPLPESQDGTFQAAAGGVRSCVEDLLKYYSAILQARQADFAGQPNEASRVLNEADLGS</sequence>